<name>A0A371PQ99_STRIH</name>
<dbReference type="Proteomes" id="UP000262477">
    <property type="component" value="Unassembled WGS sequence"/>
</dbReference>
<reference evidence="2 3" key="1">
    <citation type="submission" date="2018-08" db="EMBL/GenBank/DDBJ databases">
        <title>Streptomyces NEAU-D10 sp. nov., a novel Actinomycete isolated from soil.</title>
        <authorList>
            <person name="Jin L."/>
        </authorList>
    </citation>
    <scope>NUCLEOTIDE SEQUENCE [LARGE SCALE GENOMIC DNA]</scope>
    <source>
        <strain evidence="2 3">NEAU-D10</strain>
    </source>
</reference>
<sequence length="257" mass="27051">MGSAPLIALDSPAPEAVDGRQIRAAAFQGVRLEYTCGVLARLGRAPSGRALVVGSGRGLLAHGLAGLGFEVTAVDPSGSATALARAAAARDGLTVEHRTAPAERLDVPDAAFDLVYLADTLEITADPDRVIEQAARALTPDGVLVYDTVNRTPVSRLVYLVAFQRLPMTRVVPAGRYAARRLRPPADVAALLARHGLADGGICDFKPRSVRSLVAGVLARRRGRITDDEIEAVVGFALAPKSKPLVTYLGHARKGRI</sequence>
<keyword evidence="2" id="KW-0489">Methyltransferase</keyword>
<dbReference type="GO" id="GO:0017000">
    <property type="term" value="P:antibiotic biosynthetic process"/>
    <property type="evidence" value="ECO:0007669"/>
    <property type="project" value="UniProtKB-ARBA"/>
</dbReference>
<feature type="domain" description="Methyltransferase type 11" evidence="1">
    <location>
        <begin position="51"/>
        <end position="145"/>
    </location>
</feature>
<dbReference type="Gene3D" id="3.40.50.150">
    <property type="entry name" value="Vaccinia Virus protein VP39"/>
    <property type="match status" value="1"/>
</dbReference>
<dbReference type="AlphaFoldDB" id="A0A371PQ99"/>
<proteinExistence type="predicted"/>
<dbReference type="EMBL" id="QUAC01000486">
    <property type="protein sequence ID" value="REK84351.1"/>
    <property type="molecule type" value="Genomic_DNA"/>
</dbReference>
<dbReference type="OrthoDB" id="9810247at2"/>
<dbReference type="PANTHER" id="PTHR43861">
    <property type="entry name" value="TRANS-ACONITATE 2-METHYLTRANSFERASE-RELATED"/>
    <property type="match status" value="1"/>
</dbReference>
<protein>
    <submittedName>
        <fullName evidence="2">Methyltransferase domain-containing protein</fullName>
    </submittedName>
</protein>
<dbReference type="RefSeq" id="WP_128512695.1">
    <property type="nucleotide sequence ID" value="NZ_QUAC01000486.1"/>
</dbReference>
<keyword evidence="3" id="KW-1185">Reference proteome</keyword>
<dbReference type="PANTHER" id="PTHR43861:SF1">
    <property type="entry name" value="TRANS-ACONITATE 2-METHYLTRANSFERASE"/>
    <property type="match status" value="1"/>
</dbReference>
<dbReference type="Pfam" id="PF08241">
    <property type="entry name" value="Methyltransf_11"/>
    <property type="match status" value="1"/>
</dbReference>
<dbReference type="CDD" id="cd02440">
    <property type="entry name" value="AdoMet_MTases"/>
    <property type="match status" value="1"/>
</dbReference>
<evidence type="ECO:0000313" key="3">
    <source>
        <dbReference type="Proteomes" id="UP000262477"/>
    </source>
</evidence>
<dbReference type="SUPFAM" id="SSF53335">
    <property type="entry name" value="S-adenosyl-L-methionine-dependent methyltransferases"/>
    <property type="match status" value="1"/>
</dbReference>
<keyword evidence="2" id="KW-0808">Transferase</keyword>
<comment type="caution">
    <text evidence="2">The sequence shown here is derived from an EMBL/GenBank/DDBJ whole genome shotgun (WGS) entry which is preliminary data.</text>
</comment>
<dbReference type="InterPro" id="IPR013216">
    <property type="entry name" value="Methyltransf_11"/>
</dbReference>
<accession>A0A371PQ99</accession>
<gene>
    <name evidence="2" type="ORF">DY245_43920</name>
</gene>
<evidence type="ECO:0000313" key="2">
    <source>
        <dbReference type="EMBL" id="REK84351.1"/>
    </source>
</evidence>
<organism evidence="2 3">
    <name type="scientific">Streptomyces inhibens</name>
    <dbReference type="NCBI Taxonomy" id="2293571"/>
    <lineage>
        <taxon>Bacteria</taxon>
        <taxon>Bacillati</taxon>
        <taxon>Actinomycetota</taxon>
        <taxon>Actinomycetes</taxon>
        <taxon>Kitasatosporales</taxon>
        <taxon>Streptomycetaceae</taxon>
        <taxon>Streptomyces</taxon>
    </lineage>
</organism>
<evidence type="ECO:0000259" key="1">
    <source>
        <dbReference type="Pfam" id="PF08241"/>
    </source>
</evidence>
<dbReference type="InterPro" id="IPR029063">
    <property type="entry name" value="SAM-dependent_MTases_sf"/>
</dbReference>
<dbReference type="GO" id="GO:0008757">
    <property type="term" value="F:S-adenosylmethionine-dependent methyltransferase activity"/>
    <property type="evidence" value="ECO:0007669"/>
    <property type="project" value="InterPro"/>
</dbReference>
<dbReference type="GO" id="GO:0032259">
    <property type="term" value="P:methylation"/>
    <property type="evidence" value="ECO:0007669"/>
    <property type="project" value="UniProtKB-KW"/>
</dbReference>